<dbReference type="EMBL" id="OP880252">
    <property type="protein sequence ID" value="WAE39501.1"/>
    <property type="molecule type" value="Genomic_DNA"/>
</dbReference>
<keyword evidence="2" id="KW-1185">Reference proteome</keyword>
<gene>
    <name evidence="1" type="ORF">LDLAKGPJ_00077</name>
</gene>
<organism evidence="1 2">
    <name type="scientific">Methanophagales virus GBV301</name>
    <dbReference type="NCBI Taxonomy" id="2999280"/>
    <lineage>
        <taxon>Viruses</taxon>
        <taxon>Duplodnaviria</taxon>
        <taxon>Heunggongvirae</taxon>
        <taxon>Uroviricota</taxon>
        <taxon>Caudoviricetes</taxon>
        <taxon>Nakonvirales</taxon>
        <taxon>Ekchuahviridae</taxon>
        <taxon>Kukulkanvirus</taxon>
        <taxon>Kukulkanvirus guaymasense</taxon>
    </lineage>
</organism>
<name>A0A9E8VDD6_9CAUD</name>
<dbReference type="Proteomes" id="UP001156259">
    <property type="component" value="Segment"/>
</dbReference>
<reference evidence="1 2" key="1">
    <citation type="submission" date="2022-10" db="EMBL/GenBank/DDBJ databases">
        <title>Evolutionary Diversification of Methanotrophic Ca. Methanophagales (ANME-1) and Their Expansive Virome.</title>
        <authorList>
            <person name="Laso-Perez R."/>
            <person name="Wu F."/>
            <person name="Cremiere A."/>
            <person name="Speth D.R."/>
            <person name="Magyar J.S."/>
            <person name="Krupovic M."/>
            <person name="Orphan V.J."/>
        </authorList>
    </citation>
    <scope>NUCLEOTIDE SEQUENCE [LARGE SCALE GENOMIC DNA]</scope>
</reference>
<sequence length="148" mass="16243">MSELRWTAYGSLVTYLSSELDGLANDSNKLGSAIDFTAAGADRKLYMDVEIYLNTVDLSAQTNPAIHIWLLARTDGTNFEDGSDTVTPARAPDKIVPLREVNDAQRVFARFLLTTPDQGKLLIKNKTGVALASSGNTVKYRLYSQEIV</sequence>
<proteinExistence type="predicted"/>
<evidence type="ECO:0000313" key="2">
    <source>
        <dbReference type="Proteomes" id="UP001156259"/>
    </source>
</evidence>
<accession>A0A9E8VDD6</accession>
<protein>
    <submittedName>
        <fullName evidence="1">Uncharacterized protein</fullName>
    </submittedName>
</protein>
<evidence type="ECO:0000313" key="1">
    <source>
        <dbReference type="EMBL" id="WAE39501.1"/>
    </source>
</evidence>